<reference evidence="24" key="1">
    <citation type="journal article" date="2023" name="Mol. Biol. Evol.">
        <title>Third-Generation Sequencing Reveals the Adaptive Role of the Epigenome in Three Deep-Sea Polychaetes.</title>
        <authorList>
            <person name="Perez M."/>
            <person name="Aroh O."/>
            <person name="Sun Y."/>
            <person name="Lan Y."/>
            <person name="Juniper S.K."/>
            <person name="Young C.R."/>
            <person name="Angers B."/>
            <person name="Qian P.Y."/>
        </authorList>
    </citation>
    <scope>NUCLEOTIDE SEQUENCE</scope>
    <source>
        <strain evidence="24">P08H-3</strain>
    </source>
</reference>
<comment type="catalytic activity">
    <reaction evidence="17">
        <text>1-octadecanoyl-2-(5Z,8Z,11Z,14Z)-eicosatetraenoyl-sn-glycero-3-phosphoethanolamine + L-serine = 1-octadecanoyl-2-(5Z,8Z,11Z,14Z)-eicosatetraenoyl-sn-glycero-3-phosphoserine + ethanolamine</text>
        <dbReference type="Rhea" id="RHEA:41500"/>
        <dbReference type="ChEBI" id="CHEBI:33384"/>
        <dbReference type="ChEBI" id="CHEBI:57603"/>
        <dbReference type="ChEBI" id="CHEBI:78268"/>
        <dbReference type="ChEBI" id="CHEBI:78269"/>
    </reaction>
    <physiologicalReaction direction="left-to-right" evidence="17">
        <dbReference type="Rhea" id="RHEA:41501"/>
    </physiologicalReaction>
</comment>
<keyword evidence="5 22" id="KW-0444">Lipid biosynthesis</keyword>
<evidence type="ECO:0000256" key="6">
    <source>
        <dbReference type="ARBA" id="ARBA00022679"/>
    </source>
</evidence>
<keyword evidence="7 22" id="KW-0812">Transmembrane</keyword>
<keyword evidence="12 22" id="KW-0594">Phospholipid biosynthesis</keyword>
<comment type="catalytic activity">
    <reaction evidence="14">
        <text>1-hexadecanoyl-2-(9Z-octadecenoyl)-sn-glycero-3-phosphoethanolamine + L-serine = 1-hexadecanoyl-2-(9Z-octadecenoyl)-sn-glycero-3-phospho-L-serine + ethanolamine</text>
        <dbReference type="Rhea" id="RHEA:41484"/>
        <dbReference type="ChEBI" id="CHEBI:33384"/>
        <dbReference type="ChEBI" id="CHEBI:57603"/>
        <dbReference type="ChEBI" id="CHEBI:73007"/>
        <dbReference type="ChEBI" id="CHEBI:75029"/>
    </reaction>
    <physiologicalReaction direction="left-to-right" evidence="14">
        <dbReference type="Rhea" id="RHEA:41485"/>
    </physiologicalReaction>
</comment>
<evidence type="ECO:0000313" key="25">
    <source>
        <dbReference type="Proteomes" id="UP001208570"/>
    </source>
</evidence>
<evidence type="ECO:0000256" key="5">
    <source>
        <dbReference type="ARBA" id="ARBA00022516"/>
    </source>
</evidence>
<comment type="catalytic activity">
    <reaction evidence="15">
        <text>1-hexadecanoyl-2-(4Z,7Z,10Z,13Z,16Z,19Z-docosahexaenoyl)-sn-glycero-3-phosphoethanolamine + L-serine = 1-hexadecanoyl-2-(4Z,7Z,10Z,13Z,16Z,19Z-docosahexaenoyl)-sn-glycero-3-phosphoserine + ethanolamine</text>
        <dbReference type="Rhea" id="RHEA:41488"/>
        <dbReference type="ChEBI" id="CHEBI:33384"/>
        <dbReference type="ChEBI" id="CHEBI:57603"/>
        <dbReference type="ChEBI" id="CHEBI:78261"/>
        <dbReference type="ChEBI" id="CHEBI:78262"/>
    </reaction>
    <physiologicalReaction direction="left-to-right" evidence="15">
        <dbReference type="Rhea" id="RHEA:41489"/>
    </physiologicalReaction>
</comment>
<evidence type="ECO:0000256" key="16">
    <source>
        <dbReference type="ARBA" id="ARBA00035875"/>
    </source>
</evidence>
<dbReference type="EC" id="2.7.8.29" evidence="22"/>
<comment type="catalytic activity">
    <reaction evidence="21">
        <text>1-(1Z-octadecenyl)-2-(5Z,8Z,11Z,14Z- eicosatetraenoyl)-sn-glycero-3-phosphoethanolamine + L-serine = 1-(1Z-octadecenyl)-2-(5Z,8Z,11Z,14Z-eicosatetraenoyl)-sn-glycero-3-phospho-L-serine + ethanolamine</text>
        <dbReference type="Rhea" id="RHEA:41604"/>
        <dbReference type="ChEBI" id="CHEBI:33384"/>
        <dbReference type="ChEBI" id="CHEBI:57603"/>
        <dbReference type="ChEBI" id="CHEBI:78342"/>
        <dbReference type="ChEBI" id="CHEBI:78343"/>
    </reaction>
    <physiologicalReaction direction="left-to-right" evidence="21">
        <dbReference type="Rhea" id="RHEA:41605"/>
    </physiologicalReaction>
</comment>
<organism evidence="24 25">
    <name type="scientific">Paralvinella palmiformis</name>
    <dbReference type="NCBI Taxonomy" id="53620"/>
    <lineage>
        <taxon>Eukaryota</taxon>
        <taxon>Metazoa</taxon>
        <taxon>Spiralia</taxon>
        <taxon>Lophotrochozoa</taxon>
        <taxon>Annelida</taxon>
        <taxon>Polychaeta</taxon>
        <taxon>Sedentaria</taxon>
        <taxon>Canalipalpata</taxon>
        <taxon>Terebellida</taxon>
        <taxon>Terebelliformia</taxon>
        <taxon>Alvinellidae</taxon>
        <taxon>Paralvinella</taxon>
    </lineage>
</organism>
<comment type="catalytic activity">
    <reaction evidence="22">
        <text>a 1,2-diacyl-sn-glycero-3-phosphoethanolamine + L-serine = a 1,2-diacyl-sn-glycero-3-phospho-L-serine + ethanolamine</text>
        <dbReference type="Rhea" id="RHEA:27606"/>
        <dbReference type="ChEBI" id="CHEBI:33384"/>
        <dbReference type="ChEBI" id="CHEBI:57262"/>
        <dbReference type="ChEBI" id="CHEBI:57603"/>
        <dbReference type="ChEBI" id="CHEBI:64612"/>
        <dbReference type="EC" id="2.7.8.29"/>
    </reaction>
</comment>
<feature type="transmembrane region" description="Helical" evidence="22">
    <location>
        <begin position="119"/>
        <end position="139"/>
    </location>
</feature>
<evidence type="ECO:0000256" key="18">
    <source>
        <dbReference type="ARBA" id="ARBA00036428"/>
    </source>
</evidence>
<dbReference type="GO" id="GO:0106245">
    <property type="term" value="F:L-serine-phosphatidylethanolamine phosphatidyltransferase activity"/>
    <property type="evidence" value="ECO:0007669"/>
    <property type="project" value="UniProtKB-UniRule"/>
</dbReference>
<comment type="pathway">
    <text evidence="2 22">Phospholipid metabolism; phosphatidylserine biosynthesis.</text>
</comment>
<protein>
    <recommendedName>
        <fullName evidence="22">Phosphatidylserine synthase</fullName>
        <ecNumber evidence="22">2.7.8.29</ecNumber>
    </recommendedName>
    <alternativeName>
        <fullName evidence="22">Serine-exchange enzyme</fullName>
    </alternativeName>
</protein>
<dbReference type="GO" id="GO:0005789">
    <property type="term" value="C:endoplasmic reticulum membrane"/>
    <property type="evidence" value="ECO:0007669"/>
    <property type="project" value="UniProtKB-SubCell"/>
</dbReference>
<comment type="subcellular location">
    <subcellularLocation>
        <location evidence="1 22">Endoplasmic reticulum membrane</location>
        <topology evidence="1 22">Multi-pass membrane protein</topology>
    </subcellularLocation>
</comment>
<proteinExistence type="inferred from homology"/>
<evidence type="ECO:0000256" key="10">
    <source>
        <dbReference type="ARBA" id="ARBA00023098"/>
    </source>
</evidence>
<comment type="function">
    <text evidence="22">Catalyzes a base-exchange reaction in which the polar head group of phosphatidylethanolamine (PE) is replaced by L-serine.</text>
</comment>
<evidence type="ECO:0000256" key="21">
    <source>
        <dbReference type="ARBA" id="ARBA00036733"/>
    </source>
</evidence>
<dbReference type="Pfam" id="PF03034">
    <property type="entry name" value="PSS"/>
    <property type="match status" value="1"/>
</dbReference>
<feature type="transmembrane region" description="Helical" evidence="22">
    <location>
        <begin position="61"/>
        <end position="78"/>
    </location>
</feature>
<accession>A0AAD9J0M7</accession>
<evidence type="ECO:0000256" key="2">
    <source>
        <dbReference type="ARBA" id="ARBA00004916"/>
    </source>
</evidence>
<keyword evidence="25" id="KW-1185">Reference proteome</keyword>
<gene>
    <name evidence="24" type="ORF">LSH36_785g03083</name>
</gene>
<evidence type="ECO:0000256" key="12">
    <source>
        <dbReference type="ARBA" id="ARBA00023209"/>
    </source>
</evidence>
<keyword evidence="9 22" id="KW-1133">Transmembrane helix</keyword>
<comment type="caution">
    <text evidence="24">The sequence shown here is derived from an EMBL/GenBank/DDBJ whole genome shotgun (WGS) entry which is preliminary data.</text>
</comment>
<dbReference type="EMBL" id="JAODUP010000785">
    <property type="protein sequence ID" value="KAK2144108.1"/>
    <property type="molecule type" value="Genomic_DNA"/>
</dbReference>
<keyword evidence="11 22" id="KW-0472">Membrane</keyword>
<keyword evidence="6 22" id="KW-0808">Transferase</keyword>
<evidence type="ECO:0000256" key="4">
    <source>
        <dbReference type="ARBA" id="ARBA00008671"/>
    </source>
</evidence>
<keyword evidence="13 22" id="KW-1208">Phospholipid metabolism</keyword>
<feature type="region of interest" description="Disordered" evidence="23">
    <location>
        <begin position="1"/>
        <end position="22"/>
    </location>
</feature>
<evidence type="ECO:0000256" key="3">
    <source>
        <dbReference type="ARBA" id="ARBA00005189"/>
    </source>
</evidence>
<evidence type="ECO:0000256" key="17">
    <source>
        <dbReference type="ARBA" id="ARBA00035955"/>
    </source>
</evidence>
<comment type="catalytic activity">
    <reaction evidence="16">
        <text>1-(1Z-octadecenyl)-2-(9Z-octadecenoyl)-sn-glycero-3-phosphoethanolamine + L-serine = 1-(1Z-octadecenyl)-2-(9Z-octadecenoyl)-sn-glycero-3-phospho-L-serine + ethanolamine</text>
        <dbReference type="Rhea" id="RHEA:41600"/>
        <dbReference type="ChEBI" id="CHEBI:33384"/>
        <dbReference type="ChEBI" id="CHEBI:57603"/>
        <dbReference type="ChEBI" id="CHEBI:78340"/>
        <dbReference type="ChEBI" id="CHEBI:78341"/>
    </reaction>
    <physiologicalReaction direction="left-to-right" evidence="16">
        <dbReference type="Rhea" id="RHEA:41601"/>
    </physiologicalReaction>
</comment>
<evidence type="ECO:0000256" key="8">
    <source>
        <dbReference type="ARBA" id="ARBA00022824"/>
    </source>
</evidence>
<comment type="catalytic activity">
    <reaction evidence="18">
        <text>1-octadecanoyl-2-(4Z,7Z,10Z,13Z,16Z,19Z-docosahexaenoyl)-sn-glycero-3-phosphoethanolamine + L-serine = 1-octadecanoyl-2-(4Z,7Z,10Z,13Z,16Z,19Z-docosahexaenoyl)-sn-glycero-3-phosphoserine + ethanolamine</text>
        <dbReference type="Rhea" id="RHEA:41492"/>
        <dbReference type="ChEBI" id="CHEBI:33384"/>
        <dbReference type="ChEBI" id="CHEBI:57603"/>
        <dbReference type="ChEBI" id="CHEBI:78265"/>
        <dbReference type="ChEBI" id="CHEBI:78266"/>
    </reaction>
    <physiologicalReaction direction="left-to-right" evidence="18">
        <dbReference type="Rhea" id="RHEA:41493"/>
    </physiologicalReaction>
</comment>
<name>A0AAD9J0M7_9ANNE</name>
<dbReference type="AlphaFoldDB" id="A0AAD9J0M7"/>
<keyword evidence="10 22" id="KW-0443">Lipid metabolism</keyword>
<dbReference type="InterPro" id="IPR004277">
    <property type="entry name" value="PSS"/>
</dbReference>
<comment type="caution">
    <text evidence="22">Lacks conserved residue(s) required for the propagation of feature annotation.</text>
</comment>
<evidence type="ECO:0000313" key="24">
    <source>
        <dbReference type="EMBL" id="KAK2144108.1"/>
    </source>
</evidence>
<sequence>MVEYRANGQVSNPEVSDLHTEGDPRVGVITGEMDKWEARKRMTKRFYDDGSMSFFWRAHRVLALILFSAALWCLAIYNETSDDSVYNTKRALVICIIVLCVFGITHLPDGPFRRPHPAFWKLLLALSIIYEVFLVFILFQNAKDARNLLHHIDPELGVRRVEKNYGGKCDIYDRDYPEDPWHIVRDKMDAFVAVHFFGWFFKRMLVEGYQTFGYQFRLPRTCVSQAYVS</sequence>
<comment type="catalytic activity">
    <reaction evidence="19">
        <text>1-(1Z-octadecenyl)-2-(4Z,7Z,10Z,13Z,16Z,19Z-docosahexaenoyl)-sn-glycero-3-phosphoethanolamine + L-serine = 1-(1Z-octadecenyl)-2-(4Z,7Z,10Z,13Z,16Z,19Z-docosahexaenoyl)-sn-glycero-3-phospho-L-serine + ethanolamine</text>
        <dbReference type="Rhea" id="RHEA:41496"/>
        <dbReference type="ChEBI" id="CHEBI:33384"/>
        <dbReference type="ChEBI" id="CHEBI:57603"/>
        <dbReference type="ChEBI" id="CHEBI:78263"/>
        <dbReference type="ChEBI" id="CHEBI:78264"/>
    </reaction>
    <physiologicalReaction direction="left-to-right" evidence="19">
        <dbReference type="Rhea" id="RHEA:41497"/>
    </physiologicalReaction>
</comment>
<keyword evidence="8 22" id="KW-0256">Endoplasmic reticulum</keyword>
<evidence type="ECO:0000256" key="14">
    <source>
        <dbReference type="ARBA" id="ARBA00035767"/>
    </source>
</evidence>
<evidence type="ECO:0000256" key="9">
    <source>
        <dbReference type="ARBA" id="ARBA00022989"/>
    </source>
</evidence>
<comment type="similarity">
    <text evidence="4 22">Belongs to the phosphatidyl serine synthase family.</text>
</comment>
<evidence type="ECO:0000256" key="13">
    <source>
        <dbReference type="ARBA" id="ARBA00023264"/>
    </source>
</evidence>
<evidence type="ECO:0000256" key="15">
    <source>
        <dbReference type="ARBA" id="ARBA00035833"/>
    </source>
</evidence>
<evidence type="ECO:0000256" key="7">
    <source>
        <dbReference type="ARBA" id="ARBA00022692"/>
    </source>
</evidence>
<evidence type="ECO:0000256" key="23">
    <source>
        <dbReference type="SAM" id="MobiDB-lite"/>
    </source>
</evidence>
<feature type="transmembrane region" description="Helical" evidence="22">
    <location>
        <begin position="90"/>
        <end position="107"/>
    </location>
</feature>
<comment type="pathway">
    <text evidence="3">Lipid metabolism.</text>
</comment>
<dbReference type="PANTHER" id="PTHR15362:SF7">
    <property type="entry name" value="PHOSPHATIDYLSERINE SYNTHASE 2"/>
    <property type="match status" value="1"/>
</dbReference>
<dbReference type="Proteomes" id="UP001208570">
    <property type="component" value="Unassembled WGS sequence"/>
</dbReference>
<evidence type="ECO:0000256" key="1">
    <source>
        <dbReference type="ARBA" id="ARBA00004477"/>
    </source>
</evidence>
<evidence type="ECO:0000256" key="20">
    <source>
        <dbReference type="ARBA" id="ARBA00036644"/>
    </source>
</evidence>
<evidence type="ECO:0000256" key="11">
    <source>
        <dbReference type="ARBA" id="ARBA00023136"/>
    </source>
</evidence>
<dbReference type="GO" id="GO:0006659">
    <property type="term" value="P:phosphatidylserine biosynthetic process"/>
    <property type="evidence" value="ECO:0007669"/>
    <property type="project" value="UniProtKB-UniRule"/>
</dbReference>
<evidence type="ECO:0000256" key="19">
    <source>
        <dbReference type="ARBA" id="ARBA00036623"/>
    </source>
</evidence>
<comment type="catalytic activity">
    <reaction evidence="20">
        <text>1-octadecanoyl-2-(9Z-octadecenoyl)-sn-glycero-3-phosphoethanolamine + L-serine = 1-octadecanoyl-2-(9Z-octadecenoyl)-sn-glycero-3-phospho-L-serine + ethanolamine</text>
        <dbReference type="Rhea" id="RHEA:40795"/>
        <dbReference type="ChEBI" id="CHEBI:33384"/>
        <dbReference type="ChEBI" id="CHEBI:57603"/>
        <dbReference type="ChEBI" id="CHEBI:75038"/>
        <dbReference type="ChEBI" id="CHEBI:78260"/>
    </reaction>
    <physiologicalReaction direction="left-to-right" evidence="20">
        <dbReference type="Rhea" id="RHEA:40796"/>
    </physiologicalReaction>
</comment>
<evidence type="ECO:0000256" key="22">
    <source>
        <dbReference type="RuleBase" id="RU368094"/>
    </source>
</evidence>
<dbReference type="PANTHER" id="PTHR15362">
    <property type="entry name" value="PHOSPHATIDYLINOSITOL SYNTHASE"/>
    <property type="match status" value="1"/>
</dbReference>